<dbReference type="GO" id="GO:0009002">
    <property type="term" value="F:serine-type D-Ala-D-Ala carboxypeptidase activity"/>
    <property type="evidence" value="ECO:0007669"/>
    <property type="project" value="UniProtKB-EC"/>
</dbReference>
<keyword evidence="5" id="KW-0121">Carboxypeptidase</keyword>
<evidence type="ECO:0000256" key="11">
    <source>
        <dbReference type="ARBA" id="ARBA00022984"/>
    </source>
</evidence>
<comment type="catalytic activity">
    <reaction evidence="16">
        <text>[GlcNAc-(1-&gt;4)-Mur2Ac(oyl-L-Ala-gamma-D-Glu-L-Lys-D-Ala-D-Ala)](n)-di-trans,octa-cis-undecaprenyl diphosphate + beta-D-GlcNAc-(1-&gt;4)-Mur2Ac(oyl-L-Ala-gamma-D-Glu-L-Lys-D-Ala-D-Ala)-di-trans,octa-cis-undecaprenyl diphosphate = [GlcNAc-(1-&gt;4)-Mur2Ac(oyl-L-Ala-gamma-D-Glu-L-Lys-D-Ala-D-Ala)](n+1)-di-trans,octa-cis-undecaprenyl diphosphate + di-trans,octa-cis-undecaprenyl diphosphate + H(+)</text>
        <dbReference type="Rhea" id="RHEA:23708"/>
        <dbReference type="Rhea" id="RHEA-COMP:9602"/>
        <dbReference type="Rhea" id="RHEA-COMP:9603"/>
        <dbReference type="ChEBI" id="CHEBI:15378"/>
        <dbReference type="ChEBI" id="CHEBI:58405"/>
        <dbReference type="ChEBI" id="CHEBI:60033"/>
        <dbReference type="ChEBI" id="CHEBI:78435"/>
        <dbReference type="EC" id="2.4.99.28"/>
    </reaction>
</comment>
<evidence type="ECO:0000256" key="6">
    <source>
        <dbReference type="ARBA" id="ARBA00022670"/>
    </source>
</evidence>
<accession>A0A0G0QPA1</accession>
<keyword evidence="6" id="KW-0645">Protease</keyword>
<evidence type="ECO:0000256" key="8">
    <source>
        <dbReference type="ARBA" id="ARBA00022679"/>
    </source>
</evidence>
<evidence type="ECO:0000256" key="15">
    <source>
        <dbReference type="ARBA" id="ARBA00034000"/>
    </source>
</evidence>
<dbReference type="Proteomes" id="UP000034687">
    <property type="component" value="Unassembled WGS sequence"/>
</dbReference>
<feature type="transmembrane region" description="Helical" evidence="17">
    <location>
        <begin position="101"/>
        <end position="123"/>
    </location>
</feature>
<dbReference type="GO" id="GO:0005886">
    <property type="term" value="C:plasma membrane"/>
    <property type="evidence" value="ECO:0007669"/>
    <property type="project" value="UniProtKB-SubCell"/>
</dbReference>
<evidence type="ECO:0000256" key="14">
    <source>
        <dbReference type="ARBA" id="ARBA00023316"/>
    </source>
</evidence>
<dbReference type="SUPFAM" id="SSF56601">
    <property type="entry name" value="beta-lactamase/transpeptidase-like"/>
    <property type="match status" value="1"/>
</dbReference>
<keyword evidence="4" id="KW-1003">Cell membrane</keyword>
<comment type="catalytic activity">
    <reaction evidence="15">
        <text>Preferential cleavage: (Ac)2-L-Lys-D-Ala-|-D-Ala. Also transpeptidation of peptidyl-alanyl moieties that are N-acyl substituents of D-alanine.</text>
        <dbReference type="EC" id="3.4.16.4"/>
    </reaction>
</comment>
<evidence type="ECO:0000256" key="10">
    <source>
        <dbReference type="ARBA" id="ARBA00022960"/>
    </source>
</evidence>
<dbReference type="PATRIC" id="fig|1618575.3.peg.228"/>
<gene>
    <name evidence="20" type="ORF">UT72_C0014G0006</name>
</gene>
<dbReference type="InterPro" id="IPR012338">
    <property type="entry name" value="Beta-lactam/transpept-like"/>
</dbReference>
<evidence type="ECO:0000256" key="13">
    <source>
        <dbReference type="ARBA" id="ARBA00023268"/>
    </source>
</evidence>
<keyword evidence="10" id="KW-0133">Cell shape</keyword>
<evidence type="ECO:0000313" key="20">
    <source>
        <dbReference type="EMBL" id="KKR39166.1"/>
    </source>
</evidence>
<dbReference type="PANTHER" id="PTHR32282">
    <property type="entry name" value="BINDING PROTEIN TRANSPEPTIDASE, PUTATIVE-RELATED"/>
    <property type="match status" value="1"/>
</dbReference>
<dbReference type="FunFam" id="1.10.3810.10:FF:000001">
    <property type="entry name" value="Penicillin-binding protein 1A"/>
    <property type="match status" value="1"/>
</dbReference>
<dbReference type="SUPFAM" id="SSF53955">
    <property type="entry name" value="Lysozyme-like"/>
    <property type="match status" value="1"/>
</dbReference>
<evidence type="ECO:0000256" key="12">
    <source>
        <dbReference type="ARBA" id="ARBA00023136"/>
    </source>
</evidence>
<comment type="similarity">
    <text evidence="3">In the N-terminal section; belongs to the glycosyltransferase 51 family.</text>
</comment>
<keyword evidence="17" id="KW-0812">Transmembrane</keyword>
<dbReference type="PANTHER" id="PTHR32282:SF11">
    <property type="entry name" value="PENICILLIN-BINDING PROTEIN 1B"/>
    <property type="match status" value="1"/>
</dbReference>
<dbReference type="GO" id="GO:0008360">
    <property type="term" value="P:regulation of cell shape"/>
    <property type="evidence" value="ECO:0007669"/>
    <property type="project" value="UniProtKB-KW"/>
</dbReference>
<evidence type="ECO:0000256" key="4">
    <source>
        <dbReference type="ARBA" id="ARBA00022475"/>
    </source>
</evidence>
<dbReference type="EMBL" id="LBXW01000014">
    <property type="protein sequence ID" value="KKR39166.1"/>
    <property type="molecule type" value="Genomic_DNA"/>
</dbReference>
<sequence length="776" mass="85456">MAKGARKHQDVYLAPKIGKEALKNLQGLLILVGKPFYLLLSYLVIALLFVFYLVGHLARTIAASVIRPKIKIELLWLKIKLLPIKLTVGIKNPLPEFKLKLRFGLIAPLFLLALSFFTFWYIILRNLPSPDKLITKEEEISTKIYDRNGVLLYKIYKNKNRTPVSLEKIPIQVRLATLAAEDAEFYSHPGFSIKGILRALLKNLKEGEVNGGSTITQQLVKNALLTPEKTLSRKIKEIILAIEVELTYSKDQILEMYLNEVSYGGTAYGIQEAAQYYFGKDVGKLSLAEAAYLAGLPKSPTKFSPFGETPETGIGRQKDVIRLMTVNKFITQEIKEGAEGEKLTFASPKIDIKAPHFVMYVKNQLVEKYGEEVVEKGGLEVVTTLDYPIQEMAEGVVKSEVEKLKSLRVGNGAALVLNSKTGEILAMVGSKDYFDQKNDGNVNVTTSLRQPGSSIKIINYAYALSHGLTPSSILSDSPVTFSVAGQPPYIPKNYDSEYRGNITLRSALAESRNIPAVKVLASYGVVNMIELGRKMGITTWTNPSDYGLSLTLGGGDVRLIDLSQVYSVIANYGKRPEVTSILKVTNFQGKVLEKACTDCENEQVIDPRVAYLLIDILKDNAARTPSFGSSSQLVIPKHPEVAVKTGTSNNLRDNLTLGFNQKYLVAVWVGNNDNSPMSHIASGITGAAPIFNNIVKHLLASEEAINWEIPEGLAHIQICPLTGTLACKSCSGKFEWFLKESVPKASCSESQIAQIVEEKAKKESQILDSGAFTSNP</sequence>
<comment type="subcellular location">
    <subcellularLocation>
        <location evidence="1">Cell membrane</location>
    </subcellularLocation>
</comment>
<dbReference type="AlphaFoldDB" id="A0A0G0QPA1"/>
<dbReference type="GO" id="GO:0030288">
    <property type="term" value="C:outer membrane-bounded periplasmic space"/>
    <property type="evidence" value="ECO:0007669"/>
    <property type="project" value="TreeGrafter"/>
</dbReference>
<keyword evidence="9" id="KW-0378">Hydrolase</keyword>
<evidence type="ECO:0000256" key="9">
    <source>
        <dbReference type="ARBA" id="ARBA00022801"/>
    </source>
</evidence>
<evidence type="ECO:0000256" key="17">
    <source>
        <dbReference type="SAM" id="Phobius"/>
    </source>
</evidence>
<protein>
    <submittedName>
        <fullName evidence="20">Uncharacterized protein</fullName>
    </submittedName>
</protein>
<dbReference type="Gene3D" id="3.40.710.10">
    <property type="entry name" value="DD-peptidase/beta-lactamase superfamily"/>
    <property type="match status" value="1"/>
</dbReference>
<dbReference type="InterPro" id="IPR001460">
    <property type="entry name" value="PCN-bd_Tpept"/>
</dbReference>
<organism evidence="20 21">
    <name type="scientific">Candidatus Woesebacteria bacterium GW2011_GWB1_40_101</name>
    <dbReference type="NCBI Taxonomy" id="1618575"/>
    <lineage>
        <taxon>Bacteria</taxon>
        <taxon>Candidatus Woeseibacteriota</taxon>
    </lineage>
</organism>
<reference evidence="20 21" key="1">
    <citation type="journal article" date="2015" name="Nature">
        <title>rRNA introns, odd ribosomes, and small enigmatic genomes across a large radiation of phyla.</title>
        <authorList>
            <person name="Brown C.T."/>
            <person name="Hug L.A."/>
            <person name="Thomas B.C."/>
            <person name="Sharon I."/>
            <person name="Castelle C.J."/>
            <person name="Singh A."/>
            <person name="Wilkins M.J."/>
            <person name="Williams K.H."/>
            <person name="Banfield J.F."/>
        </authorList>
    </citation>
    <scope>NUCLEOTIDE SEQUENCE [LARGE SCALE GENOMIC DNA]</scope>
</reference>
<proteinExistence type="inferred from homology"/>
<evidence type="ECO:0000256" key="7">
    <source>
        <dbReference type="ARBA" id="ARBA00022676"/>
    </source>
</evidence>
<name>A0A0G0QPA1_9BACT</name>
<comment type="similarity">
    <text evidence="2">In the C-terminal section; belongs to the transpeptidase family.</text>
</comment>
<feature type="domain" description="Penicillin-binding protein transpeptidase" evidence="18">
    <location>
        <begin position="412"/>
        <end position="694"/>
    </location>
</feature>
<comment type="caution">
    <text evidence="20">The sequence shown here is derived from an EMBL/GenBank/DDBJ whole genome shotgun (WGS) entry which is preliminary data.</text>
</comment>
<dbReference type="GO" id="GO:0009252">
    <property type="term" value="P:peptidoglycan biosynthetic process"/>
    <property type="evidence" value="ECO:0007669"/>
    <property type="project" value="UniProtKB-KW"/>
</dbReference>
<feature type="domain" description="Glycosyl transferase family 51" evidence="19">
    <location>
        <begin position="150"/>
        <end position="324"/>
    </location>
</feature>
<dbReference type="Pfam" id="PF00905">
    <property type="entry name" value="Transpeptidase"/>
    <property type="match status" value="1"/>
</dbReference>
<keyword evidence="7" id="KW-0328">Glycosyltransferase</keyword>
<keyword evidence="12 17" id="KW-0472">Membrane</keyword>
<keyword evidence="8" id="KW-0808">Transferase</keyword>
<dbReference type="InterPro" id="IPR036950">
    <property type="entry name" value="PBP_transglycosylase"/>
</dbReference>
<feature type="transmembrane region" description="Helical" evidence="17">
    <location>
        <begin position="36"/>
        <end position="54"/>
    </location>
</feature>
<evidence type="ECO:0000256" key="1">
    <source>
        <dbReference type="ARBA" id="ARBA00004236"/>
    </source>
</evidence>
<evidence type="ECO:0000259" key="18">
    <source>
        <dbReference type="Pfam" id="PF00905"/>
    </source>
</evidence>
<keyword evidence="17" id="KW-1133">Transmembrane helix</keyword>
<evidence type="ECO:0000313" key="21">
    <source>
        <dbReference type="Proteomes" id="UP000034687"/>
    </source>
</evidence>
<dbReference type="GO" id="GO:0008955">
    <property type="term" value="F:peptidoglycan glycosyltransferase activity"/>
    <property type="evidence" value="ECO:0007669"/>
    <property type="project" value="UniProtKB-EC"/>
</dbReference>
<evidence type="ECO:0000256" key="5">
    <source>
        <dbReference type="ARBA" id="ARBA00022645"/>
    </source>
</evidence>
<keyword evidence="13" id="KW-0511">Multifunctional enzyme</keyword>
<evidence type="ECO:0000256" key="16">
    <source>
        <dbReference type="ARBA" id="ARBA00049902"/>
    </source>
</evidence>
<dbReference type="InterPro" id="IPR050396">
    <property type="entry name" value="Glycosyltr_51/Transpeptidase"/>
</dbReference>
<keyword evidence="14" id="KW-0961">Cell wall biogenesis/degradation</keyword>
<keyword evidence="11" id="KW-0573">Peptidoglycan synthesis</keyword>
<dbReference type="Pfam" id="PF00912">
    <property type="entry name" value="Transgly"/>
    <property type="match status" value="1"/>
</dbReference>
<evidence type="ECO:0000256" key="3">
    <source>
        <dbReference type="ARBA" id="ARBA00007739"/>
    </source>
</evidence>
<dbReference type="Gene3D" id="1.10.3810.10">
    <property type="entry name" value="Biosynthetic peptidoglycan transglycosylase-like"/>
    <property type="match status" value="1"/>
</dbReference>
<evidence type="ECO:0000256" key="2">
    <source>
        <dbReference type="ARBA" id="ARBA00007090"/>
    </source>
</evidence>
<dbReference type="GO" id="GO:0008658">
    <property type="term" value="F:penicillin binding"/>
    <property type="evidence" value="ECO:0007669"/>
    <property type="project" value="InterPro"/>
</dbReference>
<dbReference type="InterPro" id="IPR023346">
    <property type="entry name" value="Lysozyme-like_dom_sf"/>
</dbReference>
<evidence type="ECO:0000259" key="19">
    <source>
        <dbReference type="Pfam" id="PF00912"/>
    </source>
</evidence>
<dbReference type="GO" id="GO:0071555">
    <property type="term" value="P:cell wall organization"/>
    <property type="evidence" value="ECO:0007669"/>
    <property type="project" value="UniProtKB-KW"/>
</dbReference>
<dbReference type="GO" id="GO:0006508">
    <property type="term" value="P:proteolysis"/>
    <property type="evidence" value="ECO:0007669"/>
    <property type="project" value="UniProtKB-KW"/>
</dbReference>
<dbReference type="InterPro" id="IPR001264">
    <property type="entry name" value="Glyco_trans_51"/>
</dbReference>